<evidence type="ECO:0000256" key="10">
    <source>
        <dbReference type="ARBA" id="ARBA00022792"/>
    </source>
</evidence>
<sequence length="380" mass="42383">MASLRKTHPLLKIANSALVDLPAPSNISAWWNFGSLLGLCLISQIVTGLFLAMHYTADISTAFSSVAHICRDVNYGWLIRNLHANGASFFFICLYLHIGRGLYYGSYLNKETWNIGVVLLLLVMMTAFVGYVLPWGQMSFWGATVITNLLSAVPYVGNTLVQWIWGGFSVDNATLTRFFAFHFLFPFVIAGATLLHLLFLHETGSNNPLGLNSNVDKIPFHPYFSYKDLLGFAALLIALTSLALFSPNLLGDPDNFTPANPLVTPPHIKPEWYFLFAYAILRSIPNKLGGVLALLASILVLMLVPLLHTSKQRSVTFRPFSQFLFWTLIADVAILTWIGGMPVEHPFIIIGQVASVLYFSIFLILFPMAGWAENKIFEWN</sequence>
<dbReference type="InterPro" id="IPR036150">
    <property type="entry name" value="Cyt_b/b6_C_sf"/>
</dbReference>
<dbReference type="GO" id="GO:0045275">
    <property type="term" value="C:respiratory chain complex III"/>
    <property type="evidence" value="ECO:0007669"/>
    <property type="project" value="InterPro"/>
</dbReference>
<dbReference type="GO" id="GO:0008121">
    <property type="term" value="F:quinol-cytochrome-c reductase activity"/>
    <property type="evidence" value="ECO:0007669"/>
    <property type="project" value="InterPro"/>
</dbReference>
<proteinExistence type="inferred from homology"/>
<name>A4L4T4_9TELE</name>
<feature type="binding site" description="axial binding residue" evidence="19">
    <location>
        <position position="182"/>
    </location>
    <ligand>
        <name>heme b</name>
        <dbReference type="ChEBI" id="CHEBI:60344"/>
        <label>b562</label>
    </ligand>
    <ligandPart>
        <name>Fe</name>
        <dbReference type="ChEBI" id="CHEBI:18248"/>
    </ligandPart>
</feature>
<dbReference type="PIRSF" id="PIRSF038885">
    <property type="entry name" value="COB"/>
    <property type="match status" value="1"/>
</dbReference>
<dbReference type="InterPro" id="IPR005798">
    <property type="entry name" value="Cyt_b/b6_C"/>
</dbReference>
<feature type="transmembrane region" description="Helical" evidence="20">
    <location>
        <begin position="346"/>
        <end position="366"/>
    </location>
</feature>
<keyword evidence="8 20" id="KW-0812">Transmembrane</keyword>
<dbReference type="CDD" id="cd00284">
    <property type="entry name" value="Cytochrome_b_N"/>
    <property type="match status" value="1"/>
</dbReference>
<keyword evidence="5 20" id="KW-0813">Transport</keyword>
<dbReference type="Pfam" id="PF00032">
    <property type="entry name" value="Cytochrom_B_C"/>
    <property type="match status" value="1"/>
</dbReference>
<comment type="function">
    <text evidence="1 20">Component of the ubiquinol-cytochrome c reductase complex (complex III or cytochrome b-c1 complex) that is part of the mitochondrial respiratory chain. The b-c1 complex mediates electron transfer from ubiquinol to cytochrome c. Contributes to the generation of a proton gradient across the mitochondrial membrane that is then used for ATP synthesis.</text>
</comment>
<dbReference type="GO" id="GO:0016491">
    <property type="term" value="F:oxidoreductase activity"/>
    <property type="evidence" value="ECO:0007669"/>
    <property type="project" value="UniProtKB-UniRule"/>
</dbReference>
<accession>A4L4T4</accession>
<dbReference type="InterPro" id="IPR027387">
    <property type="entry name" value="Cytb/b6-like_sf"/>
</dbReference>
<evidence type="ECO:0000256" key="8">
    <source>
        <dbReference type="ARBA" id="ARBA00022692"/>
    </source>
</evidence>
<feature type="transmembrane region" description="Helical" evidence="20">
    <location>
        <begin position="288"/>
        <end position="308"/>
    </location>
</feature>
<feature type="transmembrane region" description="Helical" evidence="20">
    <location>
        <begin position="229"/>
        <end position="250"/>
    </location>
</feature>
<protein>
    <recommendedName>
        <fullName evidence="4 20">Cytochrome b</fullName>
    </recommendedName>
</protein>
<evidence type="ECO:0000256" key="20">
    <source>
        <dbReference type="RuleBase" id="RU362117"/>
    </source>
</evidence>
<keyword evidence="10" id="KW-0999">Mitochondrion inner membrane</keyword>
<dbReference type="GO" id="GO:0005743">
    <property type="term" value="C:mitochondrial inner membrane"/>
    <property type="evidence" value="ECO:0007669"/>
    <property type="project" value="UniProtKB-SubCell"/>
</dbReference>
<dbReference type="GO" id="GO:0006122">
    <property type="term" value="P:mitochondrial electron transport, ubiquinol to cytochrome c"/>
    <property type="evidence" value="ECO:0007669"/>
    <property type="project" value="TreeGrafter"/>
</dbReference>
<evidence type="ECO:0000256" key="4">
    <source>
        <dbReference type="ARBA" id="ARBA00013531"/>
    </source>
</evidence>
<evidence type="ECO:0000256" key="13">
    <source>
        <dbReference type="ARBA" id="ARBA00023004"/>
    </source>
</evidence>
<keyword evidence="9 19" id="KW-0479">Metal-binding</keyword>
<dbReference type="EMBL" id="EF439589">
    <property type="protein sequence ID" value="ABO43137.1"/>
    <property type="molecule type" value="Genomic_DNA"/>
</dbReference>
<dbReference type="PANTHER" id="PTHR19271">
    <property type="entry name" value="CYTOCHROME B"/>
    <property type="match status" value="1"/>
</dbReference>
<feature type="transmembrane region" description="Helical" evidence="20">
    <location>
        <begin position="77"/>
        <end position="98"/>
    </location>
</feature>
<keyword evidence="12 20" id="KW-1133">Transmembrane helix</keyword>
<keyword evidence="7 20" id="KW-0679">Respiratory chain</keyword>
<feature type="transmembrane region" description="Helical" evidence="20">
    <location>
        <begin position="145"/>
        <end position="166"/>
    </location>
</feature>
<dbReference type="RefSeq" id="YP_010385296.1">
    <property type="nucleotide sequence ID" value="NC_063619.1"/>
</dbReference>
<dbReference type="SUPFAM" id="SSF81648">
    <property type="entry name" value="a domain/subunit of cytochrome bc1 complex (Ubiquinol-cytochrome c reductase)"/>
    <property type="match status" value="1"/>
</dbReference>
<comment type="cofactor">
    <cofactor evidence="20">
        <name>heme b</name>
        <dbReference type="ChEBI" id="CHEBI:60344"/>
    </cofactor>
    <text evidence="20">Binds 2 heme groups non-covalently.</text>
</comment>
<dbReference type="PROSITE" id="PS51002">
    <property type="entry name" value="CYTB_NTER"/>
    <property type="match status" value="1"/>
</dbReference>
<evidence type="ECO:0000259" key="22">
    <source>
        <dbReference type="PROSITE" id="PS51003"/>
    </source>
</evidence>
<dbReference type="InterPro" id="IPR048259">
    <property type="entry name" value="Cytochrome_b_N_euk/bac"/>
</dbReference>
<evidence type="ECO:0000256" key="16">
    <source>
        <dbReference type="ARBA" id="ARBA00023136"/>
    </source>
</evidence>
<evidence type="ECO:0000256" key="18">
    <source>
        <dbReference type="PIRSR" id="PIRSR038885-1"/>
    </source>
</evidence>
<evidence type="ECO:0000256" key="5">
    <source>
        <dbReference type="ARBA" id="ARBA00022448"/>
    </source>
</evidence>
<keyword evidence="11 20" id="KW-0249">Electron transport</keyword>
<feature type="domain" description="Cytochrome b/b6 C-terminal region profile" evidence="22">
    <location>
        <begin position="210"/>
        <end position="380"/>
    </location>
</feature>
<geneLocation type="mitochondrion" evidence="23"/>
<keyword evidence="14" id="KW-0830">Ubiquinone</keyword>
<comment type="similarity">
    <text evidence="17 20">Belongs to the cytochrome b family.</text>
</comment>
<feature type="domain" description="Cytochrome b/b6 N-terminal region profile" evidence="21">
    <location>
        <begin position="1"/>
        <end position="209"/>
    </location>
</feature>
<feature type="transmembrane region" description="Helical" evidence="20">
    <location>
        <begin position="113"/>
        <end position="133"/>
    </location>
</feature>
<evidence type="ECO:0000256" key="1">
    <source>
        <dbReference type="ARBA" id="ARBA00002566"/>
    </source>
</evidence>
<dbReference type="InterPro" id="IPR030689">
    <property type="entry name" value="Cytochrome_b"/>
</dbReference>
<evidence type="ECO:0000256" key="9">
    <source>
        <dbReference type="ARBA" id="ARBA00022723"/>
    </source>
</evidence>
<dbReference type="InterPro" id="IPR048260">
    <property type="entry name" value="Cytochrome_b_C_euk/bac"/>
</dbReference>
<feature type="transmembrane region" description="Helical" evidence="20">
    <location>
        <begin position="30"/>
        <end position="56"/>
    </location>
</feature>
<dbReference type="GO" id="GO:0046872">
    <property type="term" value="F:metal ion binding"/>
    <property type="evidence" value="ECO:0007669"/>
    <property type="project" value="UniProtKB-UniRule"/>
</dbReference>
<evidence type="ECO:0000259" key="21">
    <source>
        <dbReference type="PROSITE" id="PS51002"/>
    </source>
</evidence>
<feature type="transmembrane region" description="Helical" evidence="20">
    <location>
        <begin position="320"/>
        <end position="340"/>
    </location>
</feature>
<feature type="binding site" description="axial binding residue" evidence="19">
    <location>
        <position position="97"/>
    </location>
    <ligand>
        <name>heme b</name>
        <dbReference type="ChEBI" id="CHEBI:60344"/>
        <label>b566</label>
    </ligand>
    <ligandPart>
        <name>Fe</name>
        <dbReference type="ChEBI" id="CHEBI:18248"/>
    </ligandPart>
</feature>
<dbReference type="CDD" id="cd00290">
    <property type="entry name" value="cytochrome_b_C"/>
    <property type="match status" value="1"/>
</dbReference>
<reference evidence="23" key="1">
    <citation type="submission" date="2007-02" db="EMBL/GenBank/DDBJ databases">
        <title>FishTrace: Genetic Catalogue, Biological Reference Collections and Online Database of European Marine Fishes (www.fishtrace.org).</title>
        <authorList>
            <consortium name="FishTrace"/>
            <person name="Gonzalez-Sevilla R."/>
            <person name="Perez-Benavente S."/>
            <person name="Gonzalez J.A."/>
            <person name="Jimenez S."/>
            <person name="Diez A."/>
            <person name="Bautista J.M."/>
        </authorList>
    </citation>
    <scope>NUCLEOTIDE SEQUENCE</scope>
    <source>
        <tissue evidence="23">Muscle</tissue>
    </source>
</reference>
<dbReference type="AlphaFoldDB" id="A4L4T4"/>
<evidence type="ECO:0000256" key="17">
    <source>
        <dbReference type="ARBA" id="ARBA00061233"/>
    </source>
</evidence>
<comment type="subcellular location">
    <subcellularLocation>
        <location evidence="2">Mitochondrion inner membrane</location>
        <topology evidence="2">Multi-pass membrane protein</topology>
    </subcellularLocation>
</comment>
<organism evidence="23">
    <name type="scientific">Serranus scriba</name>
    <name type="common">painted comber</name>
    <dbReference type="NCBI Taxonomy" id="349661"/>
    <lineage>
        <taxon>Eukaryota</taxon>
        <taxon>Metazoa</taxon>
        <taxon>Chordata</taxon>
        <taxon>Craniata</taxon>
        <taxon>Vertebrata</taxon>
        <taxon>Euteleostomi</taxon>
        <taxon>Actinopterygii</taxon>
        <taxon>Neopterygii</taxon>
        <taxon>Teleostei</taxon>
        <taxon>Neoteleostei</taxon>
        <taxon>Acanthomorphata</taxon>
        <taxon>Eupercaria</taxon>
        <taxon>Perciformes</taxon>
        <taxon>Serranoidei</taxon>
        <taxon>Serranidae</taxon>
        <taxon>Serraninae</taxon>
        <taxon>Serranus</taxon>
    </lineage>
</organism>
<dbReference type="FunFam" id="1.20.810.10:FF:000002">
    <property type="entry name" value="Cytochrome b"/>
    <property type="match status" value="1"/>
</dbReference>
<dbReference type="InterPro" id="IPR005797">
    <property type="entry name" value="Cyt_b/b6_N"/>
</dbReference>
<evidence type="ECO:0000256" key="2">
    <source>
        <dbReference type="ARBA" id="ARBA00004448"/>
    </source>
</evidence>
<keyword evidence="16 20" id="KW-0472">Membrane</keyword>
<comment type="cofactor">
    <cofactor evidence="19">
        <name>heme</name>
        <dbReference type="ChEBI" id="CHEBI:30413"/>
    </cofactor>
    <text evidence="19">Binds 2 heme groups non-covalently.</text>
</comment>
<evidence type="ECO:0000256" key="3">
    <source>
        <dbReference type="ARBA" id="ARBA00011660"/>
    </source>
</evidence>
<dbReference type="Pfam" id="PF00033">
    <property type="entry name" value="Cytochrome_B"/>
    <property type="match status" value="1"/>
</dbReference>
<feature type="binding site" evidence="18">
    <location>
        <position position="201"/>
    </location>
    <ligand>
        <name>a ubiquinone</name>
        <dbReference type="ChEBI" id="CHEBI:16389"/>
    </ligand>
</feature>
<evidence type="ECO:0000256" key="7">
    <source>
        <dbReference type="ARBA" id="ARBA00022660"/>
    </source>
</evidence>
<keyword evidence="6 19" id="KW-0349">Heme</keyword>
<evidence type="ECO:0000256" key="19">
    <source>
        <dbReference type="PIRSR" id="PIRSR038885-2"/>
    </source>
</evidence>
<comment type="subunit">
    <text evidence="3">The cytochrome bc1 complex contains 3 respiratory subunits (MT-CYB, CYC1 and UQCRFS1), 2 core proteins (UQCRC1 and UQCRC2) and probably 6 low-molecular weight proteins.</text>
</comment>
<evidence type="ECO:0000313" key="23">
    <source>
        <dbReference type="EMBL" id="ABO43136.1"/>
    </source>
</evidence>
<evidence type="ECO:0000256" key="12">
    <source>
        <dbReference type="ARBA" id="ARBA00022989"/>
    </source>
</evidence>
<evidence type="ECO:0000256" key="15">
    <source>
        <dbReference type="ARBA" id="ARBA00023128"/>
    </source>
</evidence>
<feature type="transmembrane region" description="Helical" evidence="20">
    <location>
        <begin position="178"/>
        <end position="200"/>
    </location>
</feature>
<dbReference type="Gene3D" id="1.20.810.10">
    <property type="entry name" value="Cytochrome Bc1 Complex, Chain C"/>
    <property type="match status" value="1"/>
</dbReference>
<dbReference type="PANTHER" id="PTHR19271:SF16">
    <property type="entry name" value="CYTOCHROME B"/>
    <property type="match status" value="1"/>
</dbReference>
<dbReference type="GeneID" id="72646712"/>
<dbReference type="PROSITE" id="PS51003">
    <property type="entry name" value="CYTB_CTER"/>
    <property type="match status" value="1"/>
</dbReference>
<dbReference type="EMBL" id="EF439588">
    <property type="protein sequence ID" value="ABO43136.1"/>
    <property type="molecule type" value="Genomic_DNA"/>
</dbReference>
<dbReference type="InterPro" id="IPR016174">
    <property type="entry name" value="Di-haem_cyt_TM"/>
</dbReference>
<keyword evidence="13 19" id="KW-0408">Iron</keyword>
<dbReference type="SUPFAM" id="SSF81342">
    <property type="entry name" value="Transmembrane di-heme cytochromes"/>
    <property type="match status" value="1"/>
</dbReference>
<feature type="binding site" description="axial binding residue" evidence="19">
    <location>
        <position position="196"/>
    </location>
    <ligand>
        <name>heme b</name>
        <dbReference type="ChEBI" id="CHEBI:60344"/>
        <label>b566</label>
    </ligand>
    <ligandPart>
        <name>Fe</name>
        <dbReference type="ChEBI" id="CHEBI:18248"/>
    </ligandPart>
</feature>
<evidence type="ECO:0000256" key="11">
    <source>
        <dbReference type="ARBA" id="ARBA00022982"/>
    </source>
</evidence>
<gene>
    <name evidence="23" type="primary">cytb</name>
</gene>
<keyword evidence="15 20" id="KW-0496">Mitochondrion</keyword>
<evidence type="ECO:0000256" key="14">
    <source>
        <dbReference type="ARBA" id="ARBA00023075"/>
    </source>
</evidence>
<evidence type="ECO:0000256" key="6">
    <source>
        <dbReference type="ARBA" id="ARBA00022617"/>
    </source>
</evidence>
<feature type="binding site" description="axial binding residue" evidence="19">
    <location>
        <position position="83"/>
    </location>
    <ligand>
        <name>heme b</name>
        <dbReference type="ChEBI" id="CHEBI:60344"/>
        <label>b562</label>
    </ligand>
    <ligandPart>
        <name>Fe</name>
        <dbReference type="ChEBI" id="CHEBI:18248"/>
    </ligandPart>
</feature>